<evidence type="ECO:0000256" key="1">
    <source>
        <dbReference type="SAM" id="MobiDB-lite"/>
    </source>
</evidence>
<dbReference type="EMBL" id="JAGIKZ010000001">
    <property type="protein sequence ID" value="MBP2239640.1"/>
    <property type="molecule type" value="Genomic_DNA"/>
</dbReference>
<dbReference type="Proteomes" id="UP001519293">
    <property type="component" value="Unassembled WGS sequence"/>
</dbReference>
<evidence type="ECO:0000313" key="4">
    <source>
        <dbReference type="Proteomes" id="UP001519293"/>
    </source>
</evidence>
<accession>A0ABS4RBB8</accession>
<protein>
    <submittedName>
        <fullName evidence="3">Preprotein translocase subunit YajC</fullName>
    </submittedName>
</protein>
<evidence type="ECO:0000313" key="3">
    <source>
        <dbReference type="EMBL" id="MBP2239640.1"/>
    </source>
</evidence>
<organism evidence="3 4">
    <name type="scientific">Cytobacillus eiseniae</name>
    <dbReference type="NCBI Taxonomy" id="762947"/>
    <lineage>
        <taxon>Bacteria</taxon>
        <taxon>Bacillati</taxon>
        <taxon>Bacillota</taxon>
        <taxon>Bacilli</taxon>
        <taxon>Bacillales</taxon>
        <taxon>Bacillaceae</taxon>
        <taxon>Cytobacillus</taxon>
    </lineage>
</organism>
<keyword evidence="4" id="KW-1185">Reference proteome</keyword>
<name>A0ABS4RBB8_9BACI</name>
<reference evidence="3 4" key="1">
    <citation type="submission" date="2021-03" db="EMBL/GenBank/DDBJ databases">
        <title>Genomic Encyclopedia of Type Strains, Phase IV (KMG-IV): sequencing the most valuable type-strain genomes for metagenomic binning, comparative biology and taxonomic classification.</title>
        <authorList>
            <person name="Goeker M."/>
        </authorList>
    </citation>
    <scope>NUCLEOTIDE SEQUENCE [LARGE SCALE GENOMIC DNA]</scope>
    <source>
        <strain evidence="3 4">DSM 26675</strain>
    </source>
</reference>
<keyword evidence="2" id="KW-0812">Transmembrane</keyword>
<feature type="transmembrane region" description="Helical" evidence="2">
    <location>
        <begin position="6"/>
        <end position="22"/>
    </location>
</feature>
<comment type="caution">
    <text evidence="3">The sequence shown here is derived from an EMBL/GenBank/DDBJ whole genome shotgun (WGS) entry which is preliminary data.</text>
</comment>
<sequence length="55" mass="6383">MWWFMIVTLGIILFAFLIDFRRKKRRNDKHTKTVNPSIKKGEGSNWNSGDGPAGF</sequence>
<gene>
    <name evidence="3" type="ORF">J2Z40_000193</name>
</gene>
<proteinExistence type="predicted"/>
<evidence type="ECO:0000256" key="2">
    <source>
        <dbReference type="SAM" id="Phobius"/>
    </source>
</evidence>
<dbReference type="RefSeq" id="WP_162840481.1">
    <property type="nucleotide sequence ID" value="NZ_JAGIKZ010000001.1"/>
</dbReference>
<keyword evidence="2" id="KW-0472">Membrane</keyword>
<feature type="region of interest" description="Disordered" evidence="1">
    <location>
        <begin position="27"/>
        <end position="55"/>
    </location>
</feature>
<keyword evidence="2" id="KW-1133">Transmembrane helix</keyword>